<dbReference type="InterPro" id="IPR051531">
    <property type="entry name" value="N-acetyltransferase"/>
</dbReference>
<dbReference type="PANTHER" id="PTHR43792:SF1">
    <property type="entry name" value="N-ACETYLTRANSFERASE DOMAIN-CONTAINING PROTEIN"/>
    <property type="match status" value="1"/>
</dbReference>
<accession>A0ABP8H5L8</accession>
<reference evidence="3" key="1">
    <citation type="journal article" date="2019" name="Int. J. Syst. Evol. Microbiol.">
        <title>The Global Catalogue of Microorganisms (GCM) 10K type strain sequencing project: providing services to taxonomists for standard genome sequencing and annotation.</title>
        <authorList>
            <consortium name="The Broad Institute Genomics Platform"/>
            <consortium name="The Broad Institute Genome Sequencing Center for Infectious Disease"/>
            <person name="Wu L."/>
            <person name="Ma J."/>
        </authorList>
    </citation>
    <scope>NUCLEOTIDE SEQUENCE [LARGE SCALE GENOMIC DNA]</scope>
    <source>
        <strain evidence="3">JCM 17666</strain>
    </source>
</reference>
<dbReference type="PANTHER" id="PTHR43792">
    <property type="entry name" value="GNAT FAMILY, PUTATIVE (AFU_ORTHOLOGUE AFUA_3G00765)-RELATED-RELATED"/>
    <property type="match status" value="1"/>
</dbReference>
<dbReference type="InterPro" id="IPR016181">
    <property type="entry name" value="Acyl_CoA_acyltransferase"/>
</dbReference>
<gene>
    <name evidence="2" type="ORF">GCM10023144_26570</name>
</gene>
<protein>
    <submittedName>
        <fullName evidence="2">GNAT family protein</fullName>
    </submittedName>
</protein>
<evidence type="ECO:0000313" key="2">
    <source>
        <dbReference type="EMBL" id="GAA4334386.1"/>
    </source>
</evidence>
<dbReference type="RefSeq" id="WP_345250216.1">
    <property type="nucleotide sequence ID" value="NZ_BAABFO010000012.1"/>
</dbReference>
<dbReference type="Gene3D" id="3.40.630.30">
    <property type="match status" value="1"/>
</dbReference>
<dbReference type="PROSITE" id="PS51186">
    <property type="entry name" value="GNAT"/>
    <property type="match status" value="1"/>
</dbReference>
<dbReference type="InterPro" id="IPR000182">
    <property type="entry name" value="GNAT_dom"/>
</dbReference>
<dbReference type="Proteomes" id="UP001501671">
    <property type="component" value="Unassembled WGS sequence"/>
</dbReference>
<dbReference type="EMBL" id="BAABFO010000012">
    <property type="protein sequence ID" value="GAA4334386.1"/>
    <property type="molecule type" value="Genomic_DNA"/>
</dbReference>
<comment type="caution">
    <text evidence="2">The sequence shown here is derived from an EMBL/GenBank/DDBJ whole genome shotgun (WGS) entry which is preliminary data.</text>
</comment>
<proteinExistence type="predicted"/>
<dbReference type="SUPFAM" id="SSF55729">
    <property type="entry name" value="Acyl-CoA N-acyltransferases (Nat)"/>
    <property type="match status" value="1"/>
</dbReference>
<evidence type="ECO:0000313" key="3">
    <source>
        <dbReference type="Proteomes" id="UP001501671"/>
    </source>
</evidence>
<evidence type="ECO:0000259" key="1">
    <source>
        <dbReference type="PROSITE" id="PS51186"/>
    </source>
</evidence>
<sequence>MGQLQPPRTLETVRSFLRPVSVDDAQAIFDSYASSPVATRFMNFPRQQIPAEAVQFAMRCARCWEDRTAFPWAVVSKAGGDFMGIVELRLDPPKADFGYVFAERFWGHGLGTEAARAVVDWACAQPEIYRVWATCHPQNTRSARVLEKLGLALEARLENWEARPQLGEAAGPSLVFAKVLSR</sequence>
<organism evidence="2 3">
    <name type="scientific">Pigmentiphaga soli</name>
    <dbReference type="NCBI Taxonomy" id="1007095"/>
    <lineage>
        <taxon>Bacteria</taxon>
        <taxon>Pseudomonadati</taxon>
        <taxon>Pseudomonadota</taxon>
        <taxon>Betaproteobacteria</taxon>
        <taxon>Burkholderiales</taxon>
        <taxon>Alcaligenaceae</taxon>
        <taxon>Pigmentiphaga</taxon>
    </lineage>
</organism>
<name>A0ABP8H5L8_9BURK</name>
<dbReference type="Pfam" id="PF13302">
    <property type="entry name" value="Acetyltransf_3"/>
    <property type="match status" value="1"/>
</dbReference>
<keyword evidence="3" id="KW-1185">Reference proteome</keyword>
<feature type="domain" description="N-acetyltransferase" evidence="1">
    <location>
        <begin position="15"/>
        <end position="181"/>
    </location>
</feature>